<feature type="domain" description="C2" evidence="3">
    <location>
        <begin position="623"/>
        <end position="756"/>
    </location>
</feature>
<feature type="region of interest" description="Disordered" evidence="2">
    <location>
        <begin position="957"/>
        <end position="1001"/>
    </location>
</feature>
<gene>
    <name evidence="5" type="ORF">MEDL_12792</name>
</gene>
<dbReference type="PROSITE" id="PS50157">
    <property type="entry name" value="ZINC_FINGER_C2H2_2"/>
    <property type="match status" value="1"/>
</dbReference>
<feature type="compositionally biased region" description="Low complexity" evidence="2">
    <location>
        <begin position="668"/>
        <end position="684"/>
    </location>
</feature>
<name>A0A8S3QQP9_MYTED</name>
<feature type="region of interest" description="Disordered" evidence="2">
    <location>
        <begin position="1356"/>
        <end position="1431"/>
    </location>
</feature>
<feature type="domain" description="C2H2-type" evidence="4">
    <location>
        <begin position="2"/>
        <end position="30"/>
    </location>
</feature>
<feature type="region of interest" description="Disordered" evidence="2">
    <location>
        <begin position="578"/>
        <end position="630"/>
    </location>
</feature>
<feature type="compositionally biased region" description="Basic and acidic residues" evidence="2">
    <location>
        <begin position="1363"/>
        <end position="1373"/>
    </location>
</feature>
<dbReference type="Proteomes" id="UP000683360">
    <property type="component" value="Unassembled WGS sequence"/>
</dbReference>
<comment type="caution">
    <text evidence="5">The sequence shown here is derived from an EMBL/GenBank/DDBJ whole genome shotgun (WGS) entry which is preliminary data.</text>
</comment>
<dbReference type="GO" id="GO:0034451">
    <property type="term" value="C:centriolar satellite"/>
    <property type="evidence" value="ECO:0007669"/>
    <property type="project" value="TreeGrafter"/>
</dbReference>
<keyword evidence="1" id="KW-0479">Metal-binding</keyword>
<dbReference type="InterPro" id="IPR000008">
    <property type="entry name" value="C2_dom"/>
</dbReference>
<evidence type="ECO:0000256" key="1">
    <source>
        <dbReference type="PROSITE-ProRule" id="PRU00042"/>
    </source>
</evidence>
<evidence type="ECO:0000313" key="6">
    <source>
        <dbReference type="Proteomes" id="UP000683360"/>
    </source>
</evidence>
<dbReference type="PANTHER" id="PTHR21254:SF1">
    <property type="entry name" value="C2 DOMAIN-CONTAINING PROTEIN 3"/>
    <property type="match status" value="1"/>
</dbReference>
<keyword evidence="6" id="KW-1185">Reference proteome</keyword>
<feature type="compositionally biased region" description="Polar residues" evidence="2">
    <location>
        <begin position="1422"/>
        <end position="1431"/>
    </location>
</feature>
<feature type="compositionally biased region" description="Basic and acidic residues" evidence="2">
    <location>
        <begin position="979"/>
        <end position="1001"/>
    </location>
</feature>
<dbReference type="EMBL" id="CAJPWZ010000659">
    <property type="protein sequence ID" value="CAG2197983.1"/>
    <property type="molecule type" value="Genomic_DNA"/>
</dbReference>
<reference evidence="5" key="1">
    <citation type="submission" date="2021-03" db="EMBL/GenBank/DDBJ databases">
        <authorList>
            <person name="Bekaert M."/>
        </authorList>
    </citation>
    <scope>NUCLEOTIDE SEQUENCE</scope>
</reference>
<dbReference type="GO" id="GO:0005814">
    <property type="term" value="C:centriole"/>
    <property type="evidence" value="ECO:0007669"/>
    <property type="project" value="TreeGrafter"/>
</dbReference>
<protein>
    <submittedName>
        <fullName evidence="5">C2CD3</fullName>
    </submittedName>
</protein>
<dbReference type="PROSITE" id="PS50004">
    <property type="entry name" value="C2"/>
    <property type="match status" value="1"/>
</dbReference>
<dbReference type="GO" id="GO:0008270">
    <property type="term" value="F:zinc ion binding"/>
    <property type="evidence" value="ECO:0007669"/>
    <property type="project" value="UniProtKB-KW"/>
</dbReference>
<dbReference type="GO" id="GO:0060271">
    <property type="term" value="P:cilium assembly"/>
    <property type="evidence" value="ECO:0007669"/>
    <property type="project" value="TreeGrafter"/>
</dbReference>
<evidence type="ECO:0000313" key="5">
    <source>
        <dbReference type="EMBL" id="CAG2197983.1"/>
    </source>
</evidence>
<feature type="compositionally biased region" description="Polar residues" evidence="2">
    <location>
        <begin position="957"/>
        <end position="978"/>
    </location>
</feature>
<dbReference type="PANTHER" id="PTHR21254">
    <property type="entry name" value="C2 DOMAIN-CONTAINING PROTEIN 3"/>
    <property type="match status" value="1"/>
</dbReference>
<feature type="region of interest" description="Disordered" evidence="2">
    <location>
        <begin position="1184"/>
        <end position="1203"/>
    </location>
</feature>
<feature type="region of interest" description="Disordered" evidence="2">
    <location>
        <begin position="1235"/>
        <end position="1287"/>
    </location>
</feature>
<feature type="compositionally biased region" description="Polar residues" evidence="2">
    <location>
        <begin position="1376"/>
        <end position="1386"/>
    </location>
</feature>
<feature type="compositionally biased region" description="Basic and acidic residues" evidence="2">
    <location>
        <begin position="1326"/>
        <end position="1338"/>
    </location>
</feature>
<feature type="compositionally biased region" description="Polar residues" evidence="2">
    <location>
        <begin position="1022"/>
        <end position="1037"/>
    </location>
</feature>
<evidence type="ECO:0000259" key="4">
    <source>
        <dbReference type="PROSITE" id="PS50157"/>
    </source>
</evidence>
<evidence type="ECO:0000256" key="2">
    <source>
        <dbReference type="SAM" id="MobiDB-lite"/>
    </source>
</evidence>
<evidence type="ECO:0000259" key="3">
    <source>
        <dbReference type="PROSITE" id="PS50004"/>
    </source>
</evidence>
<dbReference type="SMART" id="SM00355">
    <property type="entry name" value="ZnF_C2H2"/>
    <property type="match status" value="2"/>
</dbReference>
<dbReference type="GO" id="GO:0071539">
    <property type="term" value="P:protein localization to centrosome"/>
    <property type="evidence" value="ECO:0007669"/>
    <property type="project" value="TreeGrafter"/>
</dbReference>
<keyword evidence="1" id="KW-0863">Zinc-finger</keyword>
<dbReference type="GO" id="GO:0061511">
    <property type="term" value="P:centriole elongation"/>
    <property type="evidence" value="ECO:0007669"/>
    <property type="project" value="TreeGrafter"/>
</dbReference>
<dbReference type="InterPro" id="IPR035892">
    <property type="entry name" value="C2_domain_sf"/>
</dbReference>
<feature type="region of interest" description="Disordered" evidence="2">
    <location>
        <begin position="657"/>
        <end position="684"/>
    </location>
</feature>
<feature type="region of interest" description="Disordered" evidence="2">
    <location>
        <begin position="1022"/>
        <end position="1129"/>
    </location>
</feature>
<feature type="region of interest" description="Disordered" evidence="2">
    <location>
        <begin position="61"/>
        <end position="110"/>
    </location>
</feature>
<feature type="region of interest" description="Disordered" evidence="2">
    <location>
        <begin position="1313"/>
        <end position="1342"/>
    </location>
</feature>
<feature type="compositionally biased region" description="Polar residues" evidence="2">
    <location>
        <begin position="1237"/>
        <end position="1249"/>
    </location>
</feature>
<proteinExistence type="predicted"/>
<dbReference type="OrthoDB" id="6190489at2759"/>
<dbReference type="PROSITE" id="PS00028">
    <property type="entry name" value="ZINC_FINGER_C2H2_1"/>
    <property type="match status" value="1"/>
</dbReference>
<keyword evidence="1" id="KW-0862">Zinc</keyword>
<dbReference type="InterPro" id="IPR013087">
    <property type="entry name" value="Znf_C2H2_type"/>
</dbReference>
<dbReference type="SUPFAM" id="SSF49562">
    <property type="entry name" value="C2 domain (Calcium/lipid-binding domain, CaLB)"/>
    <property type="match status" value="1"/>
</dbReference>
<dbReference type="Pfam" id="PF00168">
    <property type="entry name" value="C2"/>
    <property type="match status" value="1"/>
</dbReference>
<accession>A0A8S3QQP9</accession>
<organism evidence="5 6">
    <name type="scientific">Mytilus edulis</name>
    <name type="common">Blue mussel</name>
    <dbReference type="NCBI Taxonomy" id="6550"/>
    <lineage>
        <taxon>Eukaryota</taxon>
        <taxon>Metazoa</taxon>
        <taxon>Spiralia</taxon>
        <taxon>Lophotrochozoa</taxon>
        <taxon>Mollusca</taxon>
        <taxon>Bivalvia</taxon>
        <taxon>Autobranchia</taxon>
        <taxon>Pteriomorphia</taxon>
        <taxon>Mytilida</taxon>
        <taxon>Mytiloidea</taxon>
        <taxon>Mytilidae</taxon>
        <taxon>Mytilinae</taxon>
        <taxon>Mytilus</taxon>
    </lineage>
</organism>
<dbReference type="Gene3D" id="3.30.160.60">
    <property type="entry name" value="Classic Zinc Finger"/>
    <property type="match status" value="1"/>
</dbReference>
<sequence>MFTCNECMRNYPTLESLKRHLRYAHTDNRVKCRWCPYDVSSNATYRMRHHEKSKHWYKFKDESKENQKTPTKKIPSVVKKVEKKKKKKQSSTNSEATKLPSAECPPLREPSPMTVEFEELMATKHTTPTEDLLFALPVIAVAEVENSIDNTPLLSVPELVKSVMQDQERAKIATDNIKESDGFEIEKGTVVMDDQSVPVSEDIQEPDETVISERPGEDTVTEVREQLVEVTEDGMEVIQEDIRVVEIDGMTPTPNYLPSRITPTHLKFGKIYDYRHFGLPEEKDNEDPRQVLLCPPSSYHSSNEAVLLKRLREQARRNNLSTTILPDGYSGLIKTERCELPDGTVYSLTSHWVPDIPVRRYKTTGVQASTTPETRDENIQVTPVTTLSGTQTEEMTAIVKKTFEDKESSCDIIAYEGSGRYQNVTVSVDQVSFPVQNALITGQNSLDKSARCYVRYKVYDKGAVVSKIMPLSVNSEGYIVSQLNHNHNFQISVTSPYKWYLREEKLEIQIWVTYASRKHHKNKPQHRDKLIGTAYIDMESLNDERRKQHRVSGMYPLFKPGSSSFGGAFARAHITSKPQFGPLHQDQSEDDLEEELSEKSVTEDPDYDPNDSFHQLSSLKKEKSKKSNLSVVEEKESSVFSVVISIDRAMHLPHIVDKSRSDESHPNAYVSYQTSESSSPSYTAVYHNSDSPIWDHQHETKLSTELLYQENKNLVLKVWHKPHGASKEPVTQYNLSEHGVQPTSLPAGVSTSGIWFCDPPISLPTTAPFTSNLPHFNAHYDQVQNHHQQLQQQLSENIRTFLQRHEENQESPVSTLLSNVTLQTSLSSSVPSLNTVPSLSTAQYDGGATDSSRSYLFSSLRKQMQDLDEITYKLKQKLVTSPPTTGSSFHVQHQPQYVTSYDTPHLNQSGSSLPVTCQSQQLVNSLTQSGVSTLSSLQFAQSRQDTVRQNEAELMLTGSQEAESSQTGADSGAFSATHSSEKYQDHDALDSHRSGSDKLDTFRFGTTPRDFVGLTETNSTLACDSTPRDQSNNSDTGINMKFTPRDDELLSTSNTFTSNATPRDPTVLGVTPRDNYSPREITENSDPSSLGFMYHGENSQRSTGSFKLDSARSSNGNGNGNGHNHVDPKEMSIIQEKTEYEGSDGEGDPNYYHRYRDILDEEENEDDSDAERSDEDVIMPRTLNDVSGKFGGIPSSDRSFHRTLKPSDKMVSNDINSSATNARDKMNEDSFFDIESVPNSRTPQRTQVLREQFVEKDSWFSDNEDDEENERSRYKPSWSPKSKKHEELSLNFHENIEDLNRSCDADTDRLLENVDLESENSGSVTQRERMSPESDHVPKSPRALYNKVVDELDDYFYPNETTPKTRDHTEAKLSVESANSSRSATPVPTIRESEIDTKLVNGDANQYSDYEEDDFESRKTKTSSFKSESRTSAMPNFFLPAQHLEASMKALEIATSGPSYPTSEKDSDVSLKTTWEDKGGIPITFCRQEEI</sequence>
<feature type="compositionally biased region" description="Polar residues" evidence="2">
    <location>
        <begin position="1050"/>
        <end position="1061"/>
    </location>
</feature>